<dbReference type="InterPro" id="IPR050151">
    <property type="entry name" value="Class-I_Pyr_Nuc-Dis_Oxidored"/>
</dbReference>
<dbReference type="PRINTS" id="PR00368">
    <property type="entry name" value="FADPNR"/>
</dbReference>
<organism evidence="19 20">
    <name type="scientific">Paenibacillus durus</name>
    <name type="common">Paenibacillus azotofixans</name>
    <dbReference type="NCBI Taxonomy" id="44251"/>
    <lineage>
        <taxon>Bacteria</taxon>
        <taxon>Bacillati</taxon>
        <taxon>Bacillota</taxon>
        <taxon>Bacilli</taxon>
        <taxon>Bacillales</taxon>
        <taxon>Paenibacillaceae</taxon>
        <taxon>Paenibacillus</taxon>
    </lineage>
</organism>
<evidence type="ECO:0000256" key="16">
    <source>
        <dbReference type="RuleBase" id="RU003692"/>
    </source>
</evidence>
<keyword evidence="5" id="KW-0963">Cytoplasm</keyword>
<feature type="binding site" evidence="14">
    <location>
        <position position="307"/>
    </location>
    <ligand>
        <name>FAD</name>
        <dbReference type="ChEBI" id="CHEBI:57692"/>
    </ligand>
</feature>
<evidence type="ECO:0000256" key="2">
    <source>
        <dbReference type="ARBA" id="ARBA00007532"/>
    </source>
</evidence>
<dbReference type="EMBL" id="CP009288">
    <property type="protein sequence ID" value="AIQ14361.1"/>
    <property type="molecule type" value="Genomic_DNA"/>
</dbReference>
<dbReference type="EC" id="1.8.1.4" evidence="3 16"/>
<dbReference type="Pfam" id="PF02852">
    <property type="entry name" value="Pyr_redox_dim"/>
    <property type="match status" value="1"/>
</dbReference>
<name>A0A089HQT5_PAEDU</name>
<dbReference type="InterPro" id="IPR006258">
    <property type="entry name" value="Lipoamide_DH"/>
</dbReference>
<feature type="binding site" evidence="14">
    <location>
        <position position="47"/>
    </location>
    <ligand>
        <name>FAD</name>
        <dbReference type="ChEBI" id="CHEBI:57692"/>
    </ligand>
</feature>
<dbReference type="KEGG" id="pdu:PDUR_22485"/>
<dbReference type="RefSeq" id="WP_042208137.1">
    <property type="nucleotide sequence ID" value="NZ_CP009288.1"/>
</dbReference>
<dbReference type="InterPro" id="IPR012999">
    <property type="entry name" value="Pyr_OxRdtase_I_AS"/>
</dbReference>
<dbReference type="InterPro" id="IPR004099">
    <property type="entry name" value="Pyr_nucl-diS_OxRdtase_dimer"/>
</dbReference>
<comment type="miscellaneous">
    <text evidence="16">The active site is a redox-active disulfide bond.</text>
</comment>
<evidence type="ECO:0000259" key="18">
    <source>
        <dbReference type="Pfam" id="PF07992"/>
    </source>
</evidence>
<accession>A0A089HQT5</accession>
<evidence type="ECO:0000259" key="17">
    <source>
        <dbReference type="Pfam" id="PF02852"/>
    </source>
</evidence>
<feature type="binding site" evidence="14">
    <location>
        <position position="111"/>
    </location>
    <ligand>
        <name>FAD</name>
        <dbReference type="ChEBI" id="CHEBI:57692"/>
    </ligand>
</feature>
<dbReference type="InterPro" id="IPR036188">
    <property type="entry name" value="FAD/NAD-bd_sf"/>
</dbReference>
<dbReference type="SUPFAM" id="SSF51905">
    <property type="entry name" value="FAD/NAD(P)-binding domain"/>
    <property type="match status" value="1"/>
</dbReference>
<proteinExistence type="inferred from homology"/>
<dbReference type="PROSITE" id="PS00076">
    <property type="entry name" value="PYRIDINE_REDOX_1"/>
    <property type="match status" value="1"/>
</dbReference>
<dbReference type="GO" id="GO:0006103">
    <property type="term" value="P:2-oxoglutarate metabolic process"/>
    <property type="evidence" value="ECO:0007669"/>
    <property type="project" value="TreeGrafter"/>
</dbReference>
<feature type="domain" description="Pyridine nucleotide-disulphide oxidoreductase dimerisation" evidence="17">
    <location>
        <begin position="341"/>
        <end position="450"/>
    </location>
</feature>
<dbReference type="GO" id="GO:0005737">
    <property type="term" value="C:cytoplasm"/>
    <property type="evidence" value="ECO:0007669"/>
    <property type="project" value="UniProtKB-SubCell"/>
</dbReference>
<feature type="binding site" evidence="14">
    <location>
        <begin position="177"/>
        <end position="184"/>
    </location>
    <ligand>
        <name>NAD(+)</name>
        <dbReference type="ChEBI" id="CHEBI:57540"/>
    </ligand>
</feature>
<keyword evidence="10" id="KW-1015">Disulfide bond</keyword>
<feature type="binding site" evidence="14">
    <location>
        <begin position="313"/>
        <end position="316"/>
    </location>
    <ligand>
        <name>FAD</name>
        <dbReference type="ChEBI" id="CHEBI:57692"/>
    </ligand>
</feature>
<feature type="binding site" evidence="14">
    <location>
        <begin position="140"/>
        <end position="142"/>
    </location>
    <ligand>
        <name>FAD</name>
        <dbReference type="ChEBI" id="CHEBI:57692"/>
    </ligand>
</feature>
<keyword evidence="14" id="KW-0547">Nucleotide-binding</keyword>
<dbReference type="Pfam" id="PF07992">
    <property type="entry name" value="Pyr_redox_2"/>
    <property type="match status" value="1"/>
</dbReference>
<comment type="cofactor">
    <cofactor evidence="14 16">
        <name>FAD</name>
        <dbReference type="ChEBI" id="CHEBI:57692"/>
    </cofactor>
    <text evidence="14 16">Binds 1 FAD per subunit.</text>
</comment>
<evidence type="ECO:0000256" key="1">
    <source>
        <dbReference type="ARBA" id="ARBA00004496"/>
    </source>
</evidence>
<keyword evidence="7 14" id="KW-0274">FAD</keyword>
<feature type="disulfide bond" description="Redox-active" evidence="15">
    <location>
        <begin position="38"/>
        <end position="43"/>
    </location>
</feature>
<dbReference type="PIRSF" id="PIRSF000350">
    <property type="entry name" value="Mercury_reductase_MerA"/>
    <property type="match status" value="1"/>
</dbReference>
<keyword evidence="20" id="KW-1185">Reference proteome</keyword>
<dbReference type="PANTHER" id="PTHR22912">
    <property type="entry name" value="DISULFIDE OXIDOREDUCTASE"/>
    <property type="match status" value="1"/>
</dbReference>
<evidence type="ECO:0000256" key="9">
    <source>
        <dbReference type="ARBA" id="ARBA00023027"/>
    </source>
</evidence>
<dbReference type="OrthoDB" id="9800167at2"/>
<evidence type="ECO:0000256" key="7">
    <source>
        <dbReference type="ARBA" id="ARBA00022827"/>
    </source>
</evidence>
<dbReference type="Proteomes" id="UP000029409">
    <property type="component" value="Chromosome"/>
</dbReference>
<dbReference type="InterPro" id="IPR016156">
    <property type="entry name" value="FAD/NAD-linked_Rdtase_dimer_sf"/>
</dbReference>
<feature type="domain" description="FAD/NAD(P)-binding" evidence="18">
    <location>
        <begin position="1"/>
        <end position="322"/>
    </location>
</feature>
<dbReference type="Gene3D" id="3.50.50.60">
    <property type="entry name" value="FAD/NAD(P)-binding domain"/>
    <property type="match status" value="2"/>
</dbReference>
<evidence type="ECO:0000313" key="20">
    <source>
        <dbReference type="Proteomes" id="UP000029409"/>
    </source>
</evidence>
<evidence type="ECO:0000256" key="14">
    <source>
        <dbReference type="PIRSR" id="PIRSR000350-3"/>
    </source>
</evidence>
<dbReference type="GO" id="GO:0004148">
    <property type="term" value="F:dihydrolipoyl dehydrogenase (NADH) activity"/>
    <property type="evidence" value="ECO:0007669"/>
    <property type="project" value="UniProtKB-EC"/>
</dbReference>
<evidence type="ECO:0000313" key="19">
    <source>
        <dbReference type="EMBL" id="AIQ14361.1"/>
    </source>
</evidence>
<comment type="catalytic activity">
    <reaction evidence="12 16">
        <text>N(6)-[(R)-dihydrolipoyl]-L-lysyl-[protein] + NAD(+) = N(6)-[(R)-lipoyl]-L-lysyl-[protein] + NADH + H(+)</text>
        <dbReference type="Rhea" id="RHEA:15045"/>
        <dbReference type="Rhea" id="RHEA-COMP:10474"/>
        <dbReference type="Rhea" id="RHEA-COMP:10475"/>
        <dbReference type="ChEBI" id="CHEBI:15378"/>
        <dbReference type="ChEBI" id="CHEBI:57540"/>
        <dbReference type="ChEBI" id="CHEBI:57945"/>
        <dbReference type="ChEBI" id="CHEBI:83099"/>
        <dbReference type="ChEBI" id="CHEBI:83100"/>
        <dbReference type="EC" id="1.8.1.4"/>
    </reaction>
</comment>
<keyword evidence="11 16" id="KW-0676">Redox-active center</keyword>
<evidence type="ECO:0000256" key="3">
    <source>
        <dbReference type="ARBA" id="ARBA00012608"/>
    </source>
</evidence>
<evidence type="ECO:0000256" key="4">
    <source>
        <dbReference type="ARBA" id="ARBA00016961"/>
    </source>
</evidence>
<protein>
    <recommendedName>
        <fullName evidence="4 16">Dihydrolipoyl dehydrogenase</fullName>
        <ecNumber evidence="3 16">1.8.1.4</ecNumber>
    </recommendedName>
</protein>
<keyword evidence="8 16" id="KW-0560">Oxidoreductase</keyword>
<dbReference type="PANTHER" id="PTHR22912:SF217">
    <property type="entry name" value="DIHYDROLIPOYL DEHYDROGENASE"/>
    <property type="match status" value="1"/>
</dbReference>
<dbReference type="AlphaFoldDB" id="A0A089HQT5"/>
<comment type="subcellular location">
    <subcellularLocation>
        <location evidence="1">Cytoplasm</location>
    </subcellularLocation>
</comment>
<evidence type="ECO:0000256" key="8">
    <source>
        <dbReference type="ARBA" id="ARBA00023002"/>
    </source>
</evidence>
<dbReference type="Gene3D" id="3.30.390.30">
    <property type="match status" value="1"/>
</dbReference>
<keyword evidence="9 14" id="KW-0520">NAD</keyword>
<dbReference type="FunFam" id="3.30.390.30:FF:000001">
    <property type="entry name" value="Dihydrolipoyl dehydrogenase"/>
    <property type="match status" value="1"/>
</dbReference>
<dbReference type="PRINTS" id="PR00411">
    <property type="entry name" value="PNDRDTASEI"/>
</dbReference>
<feature type="active site" description="Proton acceptor" evidence="13">
    <location>
        <position position="439"/>
    </location>
</feature>
<dbReference type="InterPro" id="IPR001100">
    <property type="entry name" value="Pyr_nuc-diS_OxRdtase"/>
</dbReference>
<dbReference type="GO" id="GO:0050660">
    <property type="term" value="F:flavin adenine dinucleotide binding"/>
    <property type="evidence" value="ECO:0007669"/>
    <property type="project" value="InterPro"/>
</dbReference>
<keyword evidence="6 16" id="KW-0285">Flavoprotein</keyword>
<dbReference type="SUPFAM" id="SSF55424">
    <property type="entry name" value="FAD/NAD-linked reductases, dimerisation (C-terminal) domain"/>
    <property type="match status" value="1"/>
</dbReference>
<evidence type="ECO:0000256" key="13">
    <source>
        <dbReference type="PIRSR" id="PIRSR000350-2"/>
    </source>
</evidence>
<evidence type="ECO:0000256" key="15">
    <source>
        <dbReference type="PIRSR" id="PIRSR000350-4"/>
    </source>
</evidence>
<dbReference type="eggNOG" id="COG1249">
    <property type="taxonomic scope" value="Bacteria"/>
</dbReference>
<evidence type="ECO:0000256" key="5">
    <source>
        <dbReference type="ARBA" id="ARBA00022490"/>
    </source>
</evidence>
<dbReference type="STRING" id="44251.PDUR_22485"/>
<gene>
    <name evidence="19" type="ORF">PDUR_22485</name>
</gene>
<feature type="binding site" evidence="14">
    <location>
        <position position="200"/>
    </location>
    <ligand>
        <name>NAD(+)</name>
        <dbReference type="ChEBI" id="CHEBI:57540"/>
    </ligand>
</feature>
<dbReference type="NCBIfam" id="TIGR01350">
    <property type="entry name" value="lipoamide_DH"/>
    <property type="match status" value="1"/>
</dbReference>
<evidence type="ECO:0000256" key="6">
    <source>
        <dbReference type="ARBA" id="ARBA00022630"/>
    </source>
</evidence>
<evidence type="ECO:0000256" key="12">
    <source>
        <dbReference type="ARBA" id="ARBA00049187"/>
    </source>
</evidence>
<comment type="similarity">
    <text evidence="2 16">Belongs to the class-I pyridine nucleotide-disulfide oxidoreductase family.</text>
</comment>
<evidence type="ECO:0000256" key="11">
    <source>
        <dbReference type="ARBA" id="ARBA00023284"/>
    </source>
</evidence>
<evidence type="ECO:0000256" key="10">
    <source>
        <dbReference type="ARBA" id="ARBA00023157"/>
    </source>
</evidence>
<reference evidence="19 20" key="1">
    <citation type="submission" date="2014-08" db="EMBL/GenBank/DDBJ databases">
        <title>Comparative genomics of the Paenibacillus odorifer group.</title>
        <authorList>
            <person name="den Bakker H.C."/>
            <person name="Tsai Y.-C."/>
            <person name="Martin N."/>
            <person name="Korlach J."/>
            <person name="Wiedmann M."/>
        </authorList>
    </citation>
    <scope>NUCLEOTIDE SEQUENCE [LARGE SCALE GENOMIC DNA]</scope>
    <source>
        <strain evidence="19 20">DSM 1735</strain>
    </source>
</reference>
<sequence>MKIVVLGGGPGGYVAAIRAAQLGAEVTLVEKKALGGTCLNVGCIPTKVLLHTSELYTALKRESAEIGLDVPQIAVDWKRLQKRKDKIIRMNTGGIDALLKKNKVTKIIGTGRFTGVHELEVSKEDGSIQTIAFDRAIVATGSVPSRVPIPGTELSAVITSDEALSLLEVPGSLCIIGGGVIGCEFASIYSSLGCKVTIIEMLPELIAVMDRDIVRCLRKEFAASGVDVHTETRVERIEQTPEGLSITAISPSGPITATAEKVLLSIGRRPMTSGLGLEILGVSIKKGAIEVDRNMQTAVPSIYAIGDCVGGIMLAHVASAEGVVAVEHIMGKPSPVDFRTVPSCVYTRPELASVGLTEDEAREQGLEVKTGSFPLQANAKSMIMGETGGLVKYVTDARTGEILGVHIAGPRATDMIAQGALALRLEATVDEIETTVHAHPTVSEALLEAALAVNHRAIHSH</sequence>
<feature type="binding site" evidence="14">
    <location>
        <position position="267"/>
    </location>
    <ligand>
        <name>NAD(+)</name>
        <dbReference type="ChEBI" id="CHEBI:57540"/>
    </ligand>
</feature>
<dbReference type="InterPro" id="IPR023753">
    <property type="entry name" value="FAD/NAD-binding_dom"/>
</dbReference>